<dbReference type="AlphaFoldDB" id="A0A7D7LAF4"/>
<dbReference type="EMBL" id="CP054698">
    <property type="protein sequence ID" value="QMS88436.1"/>
    <property type="molecule type" value="Genomic_DNA"/>
</dbReference>
<evidence type="ECO:0000313" key="3">
    <source>
        <dbReference type="Proteomes" id="UP000514713"/>
    </source>
</evidence>
<gene>
    <name evidence="2" type="ORF">HUN01_12830</name>
</gene>
<reference evidence="3" key="1">
    <citation type="submission" date="2020-06" db="EMBL/GenBank/DDBJ databases">
        <title>Nostoc edaphicum CCNP1411 genome.</title>
        <authorList>
            <person name="Fidor A."/>
            <person name="Grabski M."/>
            <person name="Gawor J."/>
            <person name="Gromadka R."/>
            <person name="Wegrzyn G."/>
            <person name="Mazur-Marzec H."/>
        </authorList>
    </citation>
    <scope>NUCLEOTIDE SEQUENCE [LARGE SCALE GENOMIC DNA]</scope>
    <source>
        <strain evidence="3">CCNP1411</strain>
    </source>
</reference>
<keyword evidence="3" id="KW-1185">Reference proteome</keyword>
<dbReference type="KEGG" id="ned:HUN01_12830"/>
<dbReference type="InterPro" id="IPR029016">
    <property type="entry name" value="GAF-like_dom_sf"/>
</dbReference>
<feature type="domain" description="GAF" evidence="1">
    <location>
        <begin position="20"/>
        <end position="159"/>
    </location>
</feature>
<evidence type="ECO:0000259" key="1">
    <source>
        <dbReference type="Pfam" id="PF01590"/>
    </source>
</evidence>
<dbReference type="SUPFAM" id="SSF55781">
    <property type="entry name" value="GAF domain-like"/>
    <property type="match status" value="1"/>
</dbReference>
<dbReference type="Gene3D" id="3.30.450.40">
    <property type="match status" value="1"/>
</dbReference>
<accession>A0A7D7LAF4</accession>
<proteinExistence type="predicted"/>
<dbReference type="Proteomes" id="UP000514713">
    <property type="component" value="Chromosome"/>
</dbReference>
<sequence length="179" mass="20239">MTQPELPSALSNIIESSQTPDAIFSALLPAIGDFLQSDRCFLYLHNPQNNLGRVAFCWIRTPDVPTVYNEKWEAQPPTLVDDDPMFAAALRAEPSIFVEDVETADSQVLNQEFEQKYFGHRALIHAHIRQDGQLWGILQPCIFGHPRVWTEYERGVINNLVEKITPIAVDYVKSASDSL</sequence>
<dbReference type="Pfam" id="PF01590">
    <property type="entry name" value="GAF"/>
    <property type="match status" value="1"/>
</dbReference>
<organism evidence="2 3">
    <name type="scientific">Nostoc edaphicum CCNP1411</name>
    <dbReference type="NCBI Taxonomy" id="1472755"/>
    <lineage>
        <taxon>Bacteria</taxon>
        <taxon>Bacillati</taxon>
        <taxon>Cyanobacteriota</taxon>
        <taxon>Cyanophyceae</taxon>
        <taxon>Nostocales</taxon>
        <taxon>Nostocaceae</taxon>
        <taxon>Nostoc</taxon>
    </lineage>
</organism>
<evidence type="ECO:0000313" key="2">
    <source>
        <dbReference type="EMBL" id="QMS88436.1"/>
    </source>
</evidence>
<protein>
    <submittedName>
        <fullName evidence="2">GAF domain-containing protein</fullName>
    </submittedName>
</protein>
<dbReference type="InterPro" id="IPR003018">
    <property type="entry name" value="GAF"/>
</dbReference>
<dbReference type="RefSeq" id="WP_181931595.1">
    <property type="nucleotide sequence ID" value="NZ_CP054698.1"/>
</dbReference>
<name>A0A7D7LAF4_9NOSO</name>